<evidence type="ECO:0000256" key="1">
    <source>
        <dbReference type="ARBA" id="ARBA00004370"/>
    </source>
</evidence>
<dbReference type="AlphaFoldDB" id="A0A1Q6DX89"/>
<dbReference type="InParanoid" id="A0A1Q6DX89"/>
<evidence type="ECO:0000256" key="5">
    <source>
        <dbReference type="ARBA" id="ARBA00022989"/>
    </source>
</evidence>
<dbReference type="InterPro" id="IPR000440">
    <property type="entry name" value="NADH_UbQ/plastoQ_OxRdtase_su3"/>
</dbReference>
<organism evidence="8 9">
    <name type="scientific">Methanohalarchaeum thermophilum</name>
    <dbReference type="NCBI Taxonomy" id="1903181"/>
    <lineage>
        <taxon>Archaea</taxon>
        <taxon>Methanobacteriati</taxon>
        <taxon>Methanobacteriota</taxon>
        <taxon>Methanonatronarchaeia</taxon>
        <taxon>Methanonatronarchaeales</taxon>
        <taxon>Methanonatronarchaeaceae</taxon>
        <taxon>Candidatus Methanohalarchaeum</taxon>
    </lineage>
</organism>
<keyword evidence="9" id="KW-1185">Reference proteome</keyword>
<sequence length="96" mass="11046">MMPGKFIRPNNPNPNKNIPYECASKPTMEAVGQRSVKYFRYAILFVVFDVEVIFLYAWALIAEEIGLIGFIELSFFILVLLLGLAFAWKKRALEWG</sequence>
<dbReference type="Gene3D" id="1.20.58.1610">
    <property type="entry name" value="NADH:ubiquinone/plastoquinone oxidoreductase, chain 3"/>
    <property type="match status" value="1"/>
</dbReference>
<gene>
    <name evidence="8" type="ORF">BTN85_1478</name>
</gene>
<comment type="subcellular location">
    <subcellularLocation>
        <location evidence="1">Membrane</location>
    </subcellularLocation>
</comment>
<evidence type="ECO:0000313" key="9">
    <source>
        <dbReference type="Proteomes" id="UP000185744"/>
    </source>
</evidence>
<proteinExistence type="inferred from homology"/>
<name>A0A1Q6DX89_METT1</name>
<comment type="similarity">
    <text evidence="2">Belongs to the complex I subunit 3 family.</text>
</comment>
<evidence type="ECO:0000313" key="8">
    <source>
        <dbReference type="EMBL" id="OKY78973.1"/>
    </source>
</evidence>
<dbReference type="InterPro" id="IPR038430">
    <property type="entry name" value="NDAH_ubi_oxred_su3_sf"/>
</dbReference>
<evidence type="ECO:0000256" key="4">
    <source>
        <dbReference type="ARBA" id="ARBA00022692"/>
    </source>
</evidence>
<evidence type="ECO:0000256" key="3">
    <source>
        <dbReference type="ARBA" id="ARBA00022448"/>
    </source>
</evidence>
<keyword evidence="4 7" id="KW-0812">Transmembrane</keyword>
<evidence type="ECO:0000256" key="6">
    <source>
        <dbReference type="ARBA" id="ARBA00023136"/>
    </source>
</evidence>
<dbReference type="EMBL" id="MSDW01000001">
    <property type="protein sequence ID" value="OKY78973.1"/>
    <property type="molecule type" value="Genomic_DNA"/>
</dbReference>
<evidence type="ECO:0000256" key="7">
    <source>
        <dbReference type="SAM" id="Phobius"/>
    </source>
</evidence>
<dbReference type="GO" id="GO:0008137">
    <property type="term" value="F:NADH dehydrogenase (ubiquinone) activity"/>
    <property type="evidence" value="ECO:0007669"/>
    <property type="project" value="InterPro"/>
</dbReference>
<dbReference type="Proteomes" id="UP000185744">
    <property type="component" value="Unassembled WGS sequence"/>
</dbReference>
<evidence type="ECO:0000256" key="2">
    <source>
        <dbReference type="ARBA" id="ARBA00008472"/>
    </source>
</evidence>
<keyword evidence="6 7" id="KW-0472">Membrane</keyword>
<protein>
    <submittedName>
        <fullName evidence="8">NADH dehydrogenase subunit A</fullName>
    </submittedName>
</protein>
<feature type="transmembrane region" description="Helical" evidence="7">
    <location>
        <begin position="38"/>
        <end position="59"/>
    </location>
</feature>
<accession>A0A1Q6DX89</accession>
<dbReference type="PANTHER" id="PTHR11058:SF9">
    <property type="entry name" value="NADH-UBIQUINONE OXIDOREDUCTASE CHAIN 3"/>
    <property type="match status" value="1"/>
</dbReference>
<feature type="transmembrane region" description="Helical" evidence="7">
    <location>
        <begin position="65"/>
        <end position="88"/>
    </location>
</feature>
<dbReference type="GO" id="GO:0030964">
    <property type="term" value="C:NADH dehydrogenase complex"/>
    <property type="evidence" value="ECO:0007669"/>
    <property type="project" value="TreeGrafter"/>
</dbReference>
<dbReference type="Pfam" id="PF00507">
    <property type="entry name" value="Oxidored_q4"/>
    <property type="match status" value="1"/>
</dbReference>
<keyword evidence="5 7" id="KW-1133">Transmembrane helix</keyword>
<dbReference type="PANTHER" id="PTHR11058">
    <property type="entry name" value="NADH-UBIQUINONE OXIDOREDUCTASE CHAIN 3"/>
    <property type="match status" value="1"/>
</dbReference>
<comment type="caution">
    <text evidence="8">The sequence shown here is derived from an EMBL/GenBank/DDBJ whole genome shotgun (WGS) entry which is preliminary data.</text>
</comment>
<reference evidence="8" key="1">
    <citation type="submission" date="2016-12" db="EMBL/GenBank/DDBJ databases">
        <title>Discovery of methanogenic haloarchaea.</title>
        <authorList>
            <person name="Sorokin D.Y."/>
            <person name="Makarova K.S."/>
            <person name="Abbas B."/>
            <person name="Ferrer M."/>
            <person name="Golyshin P.N."/>
        </authorList>
    </citation>
    <scope>NUCLEOTIDE SEQUENCE [LARGE SCALE GENOMIC DNA]</scope>
    <source>
        <strain evidence="8">HMET1</strain>
    </source>
</reference>
<dbReference type="STRING" id="1903181.BTN85_1478"/>
<keyword evidence="3" id="KW-0813">Transport</keyword>